<reference evidence="2" key="1">
    <citation type="submission" date="2020-12" db="EMBL/GenBank/DDBJ databases">
        <title>Desulfobium dissulfuricans gen. nov., sp. nov., a novel mesophilic, sulfate-reducing bacterium isolated from a deep-sea hydrothermal vent.</title>
        <authorList>
            <person name="Hashimoto Y."/>
            <person name="Tame A."/>
            <person name="Sawayama S."/>
            <person name="Miyazaki J."/>
            <person name="Takai K."/>
            <person name="Nakagawa S."/>
        </authorList>
    </citation>
    <scope>NUCLEOTIDE SEQUENCE</scope>
    <source>
        <strain evidence="2">GF1</strain>
    </source>
</reference>
<dbReference type="Pfam" id="PF01206">
    <property type="entry name" value="TusA"/>
    <property type="match status" value="1"/>
</dbReference>
<dbReference type="Gene3D" id="3.30.110.40">
    <property type="entry name" value="TusA-like domain"/>
    <property type="match status" value="1"/>
</dbReference>
<evidence type="ECO:0000313" key="2">
    <source>
        <dbReference type="EMBL" id="BCO08295.1"/>
    </source>
</evidence>
<accession>A0A915TZU3</accession>
<evidence type="ECO:0000313" key="3">
    <source>
        <dbReference type="Proteomes" id="UP001063350"/>
    </source>
</evidence>
<dbReference type="EMBL" id="AP024233">
    <property type="protein sequence ID" value="BCO08295.1"/>
    <property type="molecule type" value="Genomic_DNA"/>
</dbReference>
<dbReference type="KEGG" id="ddu:GF1_06710"/>
<name>A0A915TZU3_9BACT</name>
<dbReference type="InterPro" id="IPR036868">
    <property type="entry name" value="TusA-like_sf"/>
</dbReference>
<gene>
    <name evidence="2" type="ORF">GF1_06710</name>
</gene>
<sequence length="80" mass="9313">MKHRVIELDILGQVCPACLLVVLRTINENRVQLRRGELRINIKTDHRDTTRTIPESARKMGYDVAVRKMETYYEISIGKS</sequence>
<dbReference type="SUPFAM" id="SSF64307">
    <property type="entry name" value="SirA-like"/>
    <property type="match status" value="1"/>
</dbReference>
<proteinExistence type="predicted"/>
<organism evidence="2 3">
    <name type="scientific">Desulfolithobacter dissulfuricans</name>
    <dbReference type="NCBI Taxonomy" id="2795293"/>
    <lineage>
        <taxon>Bacteria</taxon>
        <taxon>Pseudomonadati</taxon>
        <taxon>Thermodesulfobacteriota</taxon>
        <taxon>Desulfobulbia</taxon>
        <taxon>Desulfobulbales</taxon>
        <taxon>Desulfobulbaceae</taxon>
        <taxon>Desulfolithobacter</taxon>
    </lineage>
</organism>
<keyword evidence="3" id="KW-1185">Reference proteome</keyword>
<dbReference type="AlphaFoldDB" id="A0A915TZU3"/>
<dbReference type="RefSeq" id="WP_267928196.1">
    <property type="nucleotide sequence ID" value="NZ_AP024233.1"/>
</dbReference>
<protein>
    <recommendedName>
        <fullName evidence="1">UPF0033 domain-containing protein</fullName>
    </recommendedName>
</protein>
<dbReference type="Proteomes" id="UP001063350">
    <property type="component" value="Chromosome"/>
</dbReference>
<dbReference type="InterPro" id="IPR001455">
    <property type="entry name" value="TusA-like"/>
</dbReference>
<feature type="domain" description="UPF0033" evidence="1">
    <location>
        <begin position="6"/>
        <end position="79"/>
    </location>
</feature>
<evidence type="ECO:0000259" key="1">
    <source>
        <dbReference type="Pfam" id="PF01206"/>
    </source>
</evidence>